<proteinExistence type="predicted"/>
<evidence type="ECO:0000256" key="1">
    <source>
        <dbReference type="ARBA" id="ARBA00022705"/>
    </source>
</evidence>
<reference evidence="2" key="2">
    <citation type="submission" date="2015-07" db="EMBL/GenBank/DDBJ databases">
        <title>Plasmids, circular viruses and viroids from rat gut.</title>
        <authorList>
            <person name="Jorgensen T.J."/>
            <person name="Hansen M.A."/>
            <person name="Xu Z."/>
            <person name="Tabak M.A."/>
            <person name="Sorensen S.J."/>
            <person name="Hansen L.H."/>
        </authorList>
    </citation>
    <scope>NUCLEOTIDE SEQUENCE</scope>
    <source>
        <plasmid evidence="2">pRGFK1063</plasmid>
    </source>
</reference>
<evidence type="ECO:0008006" key="3">
    <source>
        <dbReference type="Google" id="ProtNLM"/>
    </source>
</evidence>
<organism evidence="2">
    <name type="scientific">uncultured prokaryote</name>
    <dbReference type="NCBI Taxonomy" id="198431"/>
    <lineage>
        <taxon>unclassified sequences</taxon>
        <taxon>environmental samples</taxon>
    </lineage>
</organism>
<sequence length="310" mass="35637">MNTQLLSAIYADGIDTSKAARLYTCGNVLGFHVDEDGKKKLAAANFCHVRLCPLCSWRRSLKLFGQTSQILDYMGQNGDYRYIFVTLTLRNCQGGELSASLDKLYEAWHRLIRYPEFNAQRKGSQILGYYKTLEVTHNINPESKAFDTYHPHIHAIFAVKPCYFRKDRNSYYCSHERLKAIWKQAAALEYEPQVSIQAVKGKNNSAEDITSGIAEVCKYSVKSTDYILPDEWQFSHDTVEILDKALAGRRFISMGGVFRKVHRLLHLDDADFGDLIHVDNSDTPSVIDDNLIWYVWHYGYNQYYSLDAIE</sequence>
<evidence type="ECO:0000313" key="2">
    <source>
        <dbReference type="EMBL" id="CRY96342.1"/>
    </source>
</evidence>
<protein>
    <recommendedName>
        <fullName evidence="3">Replication protein</fullName>
    </recommendedName>
</protein>
<accession>A0A0H5QKN4</accession>
<dbReference type="Pfam" id="PF01446">
    <property type="entry name" value="Rep_1"/>
    <property type="match status" value="1"/>
</dbReference>
<dbReference type="AlphaFoldDB" id="A0A0H5QKN4"/>
<reference evidence="2" key="1">
    <citation type="submission" date="2015-06" db="EMBL/GenBank/DDBJ databases">
        <authorList>
            <person name="Joergensen T."/>
        </authorList>
    </citation>
    <scope>NUCLEOTIDE SEQUENCE</scope>
    <source>
        <plasmid evidence="2">pRGFK1063</plasmid>
    </source>
</reference>
<dbReference type="GO" id="GO:0006260">
    <property type="term" value="P:DNA replication"/>
    <property type="evidence" value="ECO:0007669"/>
    <property type="project" value="UniProtKB-KW"/>
</dbReference>
<dbReference type="InterPro" id="IPR000989">
    <property type="entry name" value="Rep"/>
</dbReference>
<dbReference type="EMBL" id="LN853644">
    <property type="protein sequence ID" value="CRY96342.1"/>
    <property type="molecule type" value="Genomic_DNA"/>
</dbReference>
<geneLocation type="plasmid" evidence="2">
    <name>pRGFK1063</name>
</geneLocation>
<name>A0A0H5QKN4_9ZZZZ</name>
<keyword evidence="2" id="KW-0614">Plasmid</keyword>
<dbReference type="GO" id="GO:0003677">
    <property type="term" value="F:DNA binding"/>
    <property type="evidence" value="ECO:0007669"/>
    <property type="project" value="InterPro"/>
</dbReference>
<keyword evidence="1" id="KW-0235">DNA replication</keyword>